<dbReference type="PANTHER" id="PTHR43730:SF1">
    <property type="entry name" value="BETA-MANNOSIDASE"/>
    <property type="match status" value="1"/>
</dbReference>
<dbReference type="Gene3D" id="2.60.120.260">
    <property type="entry name" value="Galactose-binding domain-like"/>
    <property type="match status" value="1"/>
</dbReference>
<evidence type="ECO:0000256" key="11">
    <source>
        <dbReference type="ARBA" id="ARBA00041069"/>
    </source>
</evidence>
<evidence type="ECO:0000256" key="1">
    <source>
        <dbReference type="ARBA" id="ARBA00000829"/>
    </source>
</evidence>
<evidence type="ECO:0000256" key="6">
    <source>
        <dbReference type="ARBA" id="ARBA00022525"/>
    </source>
</evidence>
<dbReference type="Pfam" id="PF22666">
    <property type="entry name" value="Glyco_hydro_2_N2"/>
    <property type="match status" value="1"/>
</dbReference>
<dbReference type="Gene3D" id="3.20.20.80">
    <property type="entry name" value="Glycosidases"/>
    <property type="match status" value="1"/>
</dbReference>
<feature type="domain" description="Glycoside hydrolase family 2 immunoglobulin-like beta-sandwich" evidence="13">
    <location>
        <begin position="199"/>
        <end position="314"/>
    </location>
</feature>
<dbReference type="InterPro" id="IPR041447">
    <property type="entry name" value="Mannosidase_ig"/>
</dbReference>
<dbReference type="GO" id="GO:0005576">
    <property type="term" value="C:extracellular region"/>
    <property type="evidence" value="ECO:0007669"/>
    <property type="project" value="UniProtKB-SubCell"/>
</dbReference>
<accession>A0A0W0G4K6</accession>
<evidence type="ECO:0000256" key="12">
    <source>
        <dbReference type="ARBA" id="ARBA00041614"/>
    </source>
</evidence>
<keyword evidence="7" id="KW-0378">Hydrolase</keyword>
<evidence type="ECO:0000256" key="8">
    <source>
        <dbReference type="ARBA" id="ARBA00023180"/>
    </source>
</evidence>
<dbReference type="InterPro" id="IPR017853">
    <property type="entry name" value="GH"/>
</dbReference>
<keyword evidence="6" id="KW-0964">Secreted</keyword>
<dbReference type="PANTHER" id="PTHR43730">
    <property type="entry name" value="BETA-MANNOSIDASE"/>
    <property type="match status" value="1"/>
</dbReference>
<proteinExistence type="inferred from homology"/>
<evidence type="ECO:0000256" key="7">
    <source>
        <dbReference type="ARBA" id="ARBA00022801"/>
    </source>
</evidence>
<evidence type="ECO:0000259" key="14">
    <source>
        <dbReference type="Pfam" id="PF17753"/>
    </source>
</evidence>
<keyword evidence="9" id="KW-0326">Glycosidase</keyword>
<evidence type="ECO:0000313" key="18">
    <source>
        <dbReference type="Proteomes" id="UP000054988"/>
    </source>
</evidence>
<dbReference type="InterPro" id="IPR006102">
    <property type="entry name" value="Ig-like_GH2"/>
</dbReference>
<dbReference type="SUPFAM" id="SSF51445">
    <property type="entry name" value="(Trans)glycosidases"/>
    <property type="match status" value="1"/>
</dbReference>
<comment type="pathway">
    <text evidence="3">Glycan metabolism; N-glycan degradation.</text>
</comment>
<evidence type="ECO:0000256" key="3">
    <source>
        <dbReference type="ARBA" id="ARBA00004740"/>
    </source>
</evidence>
<dbReference type="InterPro" id="IPR054593">
    <property type="entry name" value="Beta-mannosidase-like_N2"/>
</dbReference>
<dbReference type="Pfam" id="PF00703">
    <property type="entry name" value="Glyco_hydro_2"/>
    <property type="match status" value="1"/>
</dbReference>
<keyword evidence="8" id="KW-0325">Glycoprotein</keyword>
<gene>
    <name evidence="17" type="ORF">WG66_4038</name>
</gene>
<evidence type="ECO:0000256" key="4">
    <source>
        <dbReference type="ARBA" id="ARBA00011738"/>
    </source>
</evidence>
<name>A0A0W0G4K6_MONRR</name>
<dbReference type="Proteomes" id="UP000054988">
    <property type="component" value="Unassembled WGS sequence"/>
</dbReference>
<comment type="subcellular location">
    <subcellularLocation>
        <location evidence="2">Secreted</location>
    </subcellularLocation>
</comment>
<organism evidence="17 18">
    <name type="scientific">Moniliophthora roreri</name>
    <name type="common">Frosty pod rot fungus</name>
    <name type="synonym">Monilia roreri</name>
    <dbReference type="NCBI Taxonomy" id="221103"/>
    <lineage>
        <taxon>Eukaryota</taxon>
        <taxon>Fungi</taxon>
        <taxon>Dikarya</taxon>
        <taxon>Basidiomycota</taxon>
        <taxon>Agaricomycotina</taxon>
        <taxon>Agaricomycetes</taxon>
        <taxon>Agaricomycetidae</taxon>
        <taxon>Agaricales</taxon>
        <taxon>Marasmiineae</taxon>
        <taxon>Marasmiaceae</taxon>
        <taxon>Moniliophthora</taxon>
    </lineage>
</organism>
<dbReference type="InterPro" id="IPR050887">
    <property type="entry name" value="Beta-mannosidase_GH2"/>
</dbReference>
<sequence>MQTEIPITKWEWKQRDADNHPNVLDESSFQVASSLEIHTELIKHGIIPDPYQAFNEHKVQWVGDVQWVWRSSFSTPHTTEKHLELVFEGLDAICDVYLNGTKILSNQNQFHIHGIPIPHDLLKAKEENVLLIHFHSAKLLAKELEAKFGQVRAGSTNLGDPSRVYVRKAQYDWRWDWGPELHTCGPYRPVTLRSYNVSISDVYPRGIVTNGKEIVLKLDVTLKGNLNGAKLLKVSLAGRNGGSVIKSADVPLSLSEEGEREVKDILHWPHLEKEGVELWWPAGYGSQTLYDVKVDVVDAQGQALSTLTKHLGFRSIQLVQNDLEYPDQYGHGTTFFFRVNEVPVFLGGSNWIPADNMLTTISPDRYRAWLKLLADGGQNTVRIWGGGVYEPDVFYETCDELGLLVWHDFLFACGVYPGAQFPEFVESVRREAEDQVRRLRSHPSIALWCGNNEDYQMVHQWGDVPSLPAIVLYEDVLPSVVSKLTNPETPYWRGSPYGGKGWDTADPTVGDVHQWEIWGGKERPWHEYVKRGGRFISEFGIPSLPAMPTIHTFFDGLSPTEKEKHWFAQSKVMAQHCRAGSFERRFALLMNESYKVTEDLETYAYLTQLLQFEAVGYAYSSWRREWRGPGKEYCGGVLVWQSNDCWPVTSWAIIDYYLRPKPVYYAIKRALAPIALGIFRTVHKNRPNDRPIQFYEYGAFQSVRATLDIWAANSNLNPVAGTLEVTFFDLDDQDFRQTEIRQVILQSNQSTELITGIKVPRAPGGTIVVQAKIVGELGEVLALETNWPEPYRYLDVPDAGLTVSAKLVDADSAEVILEVQRPARCLMLSLKEDGVVPRRENLEMQWNRVAWSDNAFDLMPGEKRIVRVSRLEGLKDKEIEVRMLGKEKGRVFAKL</sequence>
<dbReference type="InterPro" id="IPR008979">
    <property type="entry name" value="Galactose-bd-like_sf"/>
</dbReference>
<evidence type="ECO:0000259" key="16">
    <source>
        <dbReference type="Pfam" id="PF22666"/>
    </source>
</evidence>
<dbReference type="SUPFAM" id="SSF49303">
    <property type="entry name" value="beta-Galactosidase/glucuronidase domain"/>
    <property type="match status" value="2"/>
</dbReference>
<dbReference type="eggNOG" id="KOG2230">
    <property type="taxonomic scope" value="Eukaryota"/>
</dbReference>
<evidence type="ECO:0000313" key="17">
    <source>
        <dbReference type="EMBL" id="KTB43416.1"/>
    </source>
</evidence>
<dbReference type="GO" id="GO:0005975">
    <property type="term" value="P:carbohydrate metabolic process"/>
    <property type="evidence" value="ECO:0007669"/>
    <property type="project" value="InterPro"/>
</dbReference>
<comment type="caution">
    <text evidence="17">The sequence shown here is derived from an EMBL/GenBank/DDBJ whole genome shotgun (WGS) entry which is preliminary data.</text>
</comment>
<dbReference type="SUPFAM" id="SSF49785">
    <property type="entry name" value="Galactose-binding domain-like"/>
    <property type="match status" value="1"/>
</dbReference>
<feature type="domain" description="Beta-mannosidase-like galactose-binding" evidence="16">
    <location>
        <begin position="12"/>
        <end position="188"/>
    </location>
</feature>
<dbReference type="GO" id="GO:0006516">
    <property type="term" value="P:glycoprotein catabolic process"/>
    <property type="evidence" value="ECO:0007669"/>
    <property type="project" value="TreeGrafter"/>
</dbReference>
<feature type="domain" description="Beta-mannosidase Ig-fold" evidence="14">
    <location>
        <begin position="843"/>
        <end position="876"/>
    </location>
</feature>
<protein>
    <recommendedName>
        <fullName evidence="11">Beta-mannosidase B</fullName>
        <ecNumber evidence="5">3.2.1.25</ecNumber>
    </recommendedName>
    <alternativeName>
        <fullName evidence="12">Mannanase B</fullName>
    </alternativeName>
</protein>
<dbReference type="FunFam" id="3.20.20.80:FF:000050">
    <property type="entry name" value="Beta-mannosidase B"/>
    <property type="match status" value="1"/>
</dbReference>
<comment type="similarity">
    <text evidence="10">Belongs to the glycosyl hydrolase 2 family. Beta-mannosidase B subfamily.</text>
</comment>
<dbReference type="Pfam" id="PF17753">
    <property type="entry name" value="Ig_mannosidase"/>
    <property type="match status" value="1"/>
</dbReference>
<dbReference type="GO" id="GO:0004567">
    <property type="term" value="F:beta-mannosidase activity"/>
    <property type="evidence" value="ECO:0007669"/>
    <property type="project" value="UniProtKB-EC"/>
</dbReference>
<dbReference type="UniPathway" id="UPA00280"/>
<comment type="catalytic activity">
    <reaction evidence="1">
        <text>Hydrolysis of terminal, non-reducing beta-D-mannose residues in beta-D-mannosides.</text>
        <dbReference type="EC" id="3.2.1.25"/>
    </reaction>
</comment>
<dbReference type="InterPro" id="IPR041625">
    <property type="entry name" value="Beta-mannosidase_Ig"/>
</dbReference>
<dbReference type="AlphaFoldDB" id="A0A0W0G4K6"/>
<evidence type="ECO:0000256" key="9">
    <source>
        <dbReference type="ARBA" id="ARBA00023295"/>
    </source>
</evidence>
<comment type="subunit">
    <text evidence="4">Homodimer.</text>
</comment>
<evidence type="ECO:0000259" key="13">
    <source>
        <dbReference type="Pfam" id="PF00703"/>
    </source>
</evidence>
<dbReference type="Gene3D" id="2.60.40.10">
    <property type="entry name" value="Immunoglobulins"/>
    <property type="match status" value="2"/>
</dbReference>
<evidence type="ECO:0000259" key="15">
    <source>
        <dbReference type="Pfam" id="PF17786"/>
    </source>
</evidence>
<dbReference type="EC" id="3.2.1.25" evidence="5"/>
<dbReference type="InterPro" id="IPR036156">
    <property type="entry name" value="Beta-gal/glucu_dom_sf"/>
</dbReference>
<feature type="domain" description="Mannosidase Ig/CBM-like" evidence="15">
    <location>
        <begin position="706"/>
        <end position="793"/>
    </location>
</feature>
<evidence type="ECO:0000256" key="2">
    <source>
        <dbReference type="ARBA" id="ARBA00004613"/>
    </source>
</evidence>
<dbReference type="Pfam" id="PF17786">
    <property type="entry name" value="Mannosidase_ig"/>
    <property type="match status" value="1"/>
</dbReference>
<dbReference type="EMBL" id="LATX01001174">
    <property type="protein sequence ID" value="KTB43416.1"/>
    <property type="molecule type" value="Genomic_DNA"/>
</dbReference>
<reference evidence="17 18" key="1">
    <citation type="submission" date="2015-12" db="EMBL/GenBank/DDBJ databases">
        <title>Draft genome sequence of Moniliophthora roreri, the causal agent of frosty pod rot of cacao.</title>
        <authorList>
            <person name="Aime M.C."/>
            <person name="Diaz-Valderrama J.R."/>
            <person name="Kijpornyongpan T."/>
            <person name="Phillips-Mora W."/>
        </authorList>
    </citation>
    <scope>NUCLEOTIDE SEQUENCE [LARGE SCALE GENOMIC DNA]</scope>
    <source>
        <strain evidence="17 18">MCA 2952</strain>
    </source>
</reference>
<evidence type="ECO:0000256" key="10">
    <source>
        <dbReference type="ARBA" id="ARBA00038429"/>
    </source>
</evidence>
<dbReference type="InterPro" id="IPR013783">
    <property type="entry name" value="Ig-like_fold"/>
</dbReference>
<evidence type="ECO:0000256" key="5">
    <source>
        <dbReference type="ARBA" id="ARBA00012754"/>
    </source>
</evidence>